<dbReference type="SUPFAM" id="SSF141868">
    <property type="entry name" value="EAL domain-like"/>
    <property type="match status" value="1"/>
</dbReference>
<dbReference type="Pfam" id="PF12860">
    <property type="entry name" value="PAS_7"/>
    <property type="match status" value="1"/>
</dbReference>
<dbReference type="Pfam" id="PF00990">
    <property type="entry name" value="GGDEF"/>
    <property type="match status" value="1"/>
</dbReference>
<sequence length="581" mass="63840">MGRRRIPDGAEHRRTPAVDLPAGTLDVSTFSTRLLRLETALERMSHGVCFFDGAQRLILANRRYAELYDIAHESITPGMPLRDIIALRFAAGSCPRMTPEEYLVWRDEIAERNEPSETVVEMANGRTVMIKHQPMPDGGWVATHEDITEQRRAAEHIAHMAHHDALTGLANRLLFRKTLDEALAGDGAGIPAALVWIDLDRFKQVNDTLGHPLGDLLLRAVAGRLRNLAQPGDLVARLGGDEFALIRRHANAGDMAELARRIIDALGRVYELEGHRADISASVGVALAPHDGCGPDEMMRNADLALYRAKNAGRGCYRFFEPEATLRMQVRRSLSEDLRRGLGSGAFDLHYQPLIEVPSRRIVGYEALLRWRHPERGLVPPQTFIPVAEGAELIVPLGDWAIRRGCEQTVALAGRPKLSVNVSLRQLTPDLPPRLAAVLGETGLDPARLEVEITEHAMLRDTEMVLGVLHGLRNLGVGIAMDGFGTGFSSISALQRFPFTRVKIDRMFVRSIWASGGDAALLRAISDLCKVLKMRITAEGVETEEQFAAVIASGCDEAQGFLFGRPGPLAAAPAWAPPEVY</sequence>
<dbReference type="CDD" id="cd01949">
    <property type="entry name" value="GGDEF"/>
    <property type="match status" value="1"/>
</dbReference>
<dbReference type="PROSITE" id="PS50887">
    <property type="entry name" value="GGDEF"/>
    <property type="match status" value="1"/>
</dbReference>
<feature type="domain" description="GGDEF" evidence="2">
    <location>
        <begin position="190"/>
        <end position="322"/>
    </location>
</feature>
<evidence type="ECO:0000259" key="1">
    <source>
        <dbReference type="PROSITE" id="PS50883"/>
    </source>
</evidence>
<dbReference type="PANTHER" id="PTHR44757">
    <property type="entry name" value="DIGUANYLATE CYCLASE DGCP"/>
    <property type="match status" value="1"/>
</dbReference>
<dbReference type="Proteomes" id="UP001196068">
    <property type="component" value="Unassembled WGS sequence"/>
</dbReference>
<dbReference type="RefSeq" id="WP_211874898.1">
    <property type="nucleotide sequence ID" value="NZ_JAAEDH010000014.1"/>
</dbReference>
<dbReference type="SUPFAM" id="SSF55785">
    <property type="entry name" value="PYP-like sensor domain (PAS domain)"/>
    <property type="match status" value="1"/>
</dbReference>
<dbReference type="Pfam" id="PF00563">
    <property type="entry name" value="EAL"/>
    <property type="match status" value="1"/>
</dbReference>
<evidence type="ECO:0000313" key="4">
    <source>
        <dbReference type="Proteomes" id="UP001196068"/>
    </source>
</evidence>
<dbReference type="AlphaFoldDB" id="A0AAF1JXD7"/>
<name>A0AAF1JXD7_9PROT</name>
<feature type="domain" description="EAL" evidence="1">
    <location>
        <begin position="331"/>
        <end position="580"/>
    </location>
</feature>
<comment type="caution">
    <text evidence="3">The sequence shown here is derived from an EMBL/GenBank/DDBJ whole genome shotgun (WGS) entry which is preliminary data.</text>
</comment>
<dbReference type="Gene3D" id="3.20.20.450">
    <property type="entry name" value="EAL domain"/>
    <property type="match status" value="1"/>
</dbReference>
<evidence type="ECO:0000259" key="2">
    <source>
        <dbReference type="PROSITE" id="PS50887"/>
    </source>
</evidence>
<proteinExistence type="predicted"/>
<dbReference type="PROSITE" id="PS50883">
    <property type="entry name" value="EAL"/>
    <property type="match status" value="1"/>
</dbReference>
<dbReference type="InterPro" id="IPR000160">
    <property type="entry name" value="GGDEF_dom"/>
</dbReference>
<dbReference type="InterPro" id="IPR029787">
    <property type="entry name" value="Nucleotide_cyclase"/>
</dbReference>
<dbReference type="InterPro" id="IPR001633">
    <property type="entry name" value="EAL_dom"/>
</dbReference>
<reference evidence="3" key="1">
    <citation type="submission" date="2020-01" db="EMBL/GenBank/DDBJ databases">
        <authorList>
            <person name="Rat A."/>
        </authorList>
    </citation>
    <scope>NUCLEOTIDE SEQUENCE</scope>
    <source>
        <strain evidence="3">LMG 28251</strain>
    </source>
</reference>
<dbReference type="SUPFAM" id="SSF55073">
    <property type="entry name" value="Nucleotide cyclase"/>
    <property type="match status" value="1"/>
</dbReference>
<dbReference type="CDD" id="cd01948">
    <property type="entry name" value="EAL"/>
    <property type="match status" value="1"/>
</dbReference>
<dbReference type="PANTHER" id="PTHR44757:SF2">
    <property type="entry name" value="BIOFILM ARCHITECTURE MAINTENANCE PROTEIN MBAA"/>
    <property type="match status" value="1"/>
</dbReference>
<dbReference type="InterPro" id="IPR052155">
    <property type="entry name" value="Biofilm_reg_signaling"/>
</dbReference>
<protein>
    <submittedName>
        <fullName evidence="3">EAL domain-containing protein</fullName>
    </submittedName>
</protein>
<dbReference type="InterPro" id="IPR035919">
    <property type="entry name" value="EAL_sf"/>
</dbReference>
<dbReference type="EMBL" id="JAAEDH010000014">
    <property type="protein sequence ID" value="MBR0656059.1"/>
    <property type="molecule type" value="Genomic_DNA"/>
</dbReference>
<dbReference type="SMART" id="SM00267">
    <property type="entry name" value="GGDEF"/>
    <property type="match status" value="1"/>
</dbReference>
<dbReference type="Gene3D" id="3.30.450.20">
    <property type="entry name" value="PAS domain"/>
    <property type="match status" value="1"/>
</dbReference>
<dbReference type="InterPro" id="IPR043128">
    <property type="entry name" value="Rev_trsase/Diguanyl_cyclase"/>
</dbReference>
<accession>A0AAF1JXD7</accession>
<dbReference type="InterPro" id="IPR035965">
    <property type="entry name" value="PAS-like_dom_sf"/>
</dbReference>
<dbReference type="SMART" id="SM00052">
    <property type="entry name" value="EAL"/>
    <property type="match status" value="1"/>
</dbReference>
<keyword evidence="4" id="KW-1185">Reference proteome</keyword>
<reference evidence="3" key="2">
    <citation type="journal article" date="2021" name="Syst. Appl. Microbiol.">
        <title>Roseomonas hellenica sp. nov., isolated from roots of wild-growing Alkanna tinctoria.</title>
        <authorList>
            <person name="Rat A."/>
            <person name="Naranjo H.D."/>
            <person name="Lebbe L."/>
            <person name="Cnockaert M."/>
            <person name="Krigas N."/>
            <person name="Grigoriadou K."/>
            <person name="Maloupa E."/>
            <person name="Willems A."/>
        </authorList>
    </citation>
    <scope>NUCLEOTIDE SEQUENCE</scope>
    <source>
        <strain evidence="3">LMG 28251</strain>
    </source>
</reference>
<evidence type="ECO:0000313" key="3">
    <source>
        <dbReference type="EMBL" id="MBR0656059.1"/>
    </source>
</evidence>
<dbReference type="Gene3D" id="3.30.70.270">
    <property type="match status" value="1"/>
</dbReference>
<dbReference type="NCBIfam" id="TIGR00254">
    <property type="entry name" value="GGDEF"/>
    <property type="match status" value="1"/>
</dbReference>
<gene>
    <name evidence="3" type="ORF">GXW79_13330</name>
</gene>
<organism evidence="3 4">
    <name type="scientific">Plastoroseomonas arctica</name>
    <dbReference type="NCBI Taxonomy" id="1509237"/>
    <lineage>
        <taxon>Bacteria</taxon>
        <taxon>Pseudomonadati</taxon>
        <taxon>Pseudomonadota</taxon>
        <taxon>Alphaproteobacteria</taxon>
        <taxon>Acetobacterales</taxon>
        <taxon>Acetobacteraceae</taxon>
        <taxon>Plastoroseomonas</taxon>
    </lineage>
</organism>